<dbReference type="AlphaFoldDB" id="A0A0K8PM65"/>
<gene>
    <name evidence="2" type="ORF">SAZU_3335</name>
</gene>
<evidence type="ECO:0000313" key="2">
    <source>
        <dbReference type="EMBL" id="GAP48509.1"/>
    </source>
</evidence>
<proteinExistence type="predicted"/>
<evidence type="ECO:0000256" key="1">
    <source>
        <dbReference type="SAM" id="Phobius"/>
    </source>
</evidence>
<sequence>MPALGTRFLTVCLLLAGLIPYKVWTSSRGPSREARWTVIGLWATAVGYAGAVAQGFAFAGPVSVCGWRTLDNDFPLVRVTVDPFPPDVARHWSDSMPYRPSHPTALSSWVTWAGLAVTAVALSVTRSQPASSPNASIR</sequence>
<dbReference type="PATRIC" id="fig|146537.3.peg.3534"/>
<dbReference type="RefSeq" id="WP_059417914.1">
    <property type="nucleotide sequence ID" value="NZ_DF968261.1"/>
</dbReference>
<dbReference type="OrthoDB" id="4329001at2"/>
<dbReference type="EMBL" id="DF968261">
    <property type="protein sequence ID" value="GAP48509.1"/>
    <property type="molecule type" value="Genomic_DNA"/>
</dbReference>
<keyword evidence="1" id="KW-0812">Transmembrane</keyword>
<dbReference type="Proteomes" id="UP000053859">
    <property type="component" value="Unassembled WGS sequence"/>
</dbReference>
<organism evidence="2 3">
    <name type="scientific">Streptomyces azureus</name>
    <dbReference type="NCBI Taxonomy" id="146537"/>
    <lineage>
        <taxon>Bacteria</taxon>
        <taxon>Bacillati</taxon>
        <taxon>Actinomycetota</taxon>
        <taxon>Actinomycetes</taxon>
        <taxon>Kitasatosporales</taxon>
        <taxon>Streptomycetaceae</taxon>
        <taxon>Streptomyces</taxon>
    </lineage>
</organism>
<keyword evidence="1" id="KW-0472">Membrane</keyword>
<evidence type="ECO:0000313" key="3">
    <source>
        <dbReference type="Proteomes" id="UP000053859"/>
    </source>
</evidence>
<keyword evidence="3" id="KW-1185">Reference proteome</keyword>
<name>A0A0K8PM65_STRAJ</name>
<feature type="transmembrane region" description="Helical" evidence="1">
    <location>
        <begin position="6"/>
        <end position="24"/>
    </location>
</feature>
<feature type="transmembrane region" description="Helical" evidence="1">
    <location>
        <begin position="36"/>
        <end position="59"/>
    </location>
</feature>
<feature type="transmembrane region" description="Helical" evidence="1">
    <location>
        <begin position="106"/>
        <end position="124"/>
    </location>
</feature>
<keyword evidence="1" id="KW-1133">Transmembrane helix</keyword>
<accession>A0A0K8PM65</accession>
<protein>
    <submittedName>
        <fullName evidence="2">Uncharacterized protein</fullName>
    </submittedName>
</protein>
<reference evidence="2" key="1">
    <citation type="journal article" date="2015" name="Genome Announc.">
        <title>Draft Genome Sequence of Thiostrepton-Producing Streptomyces azureus ATCC 14921.</title>
        <authorList>
            <person name="Sakihara K."/>
            <person name="Maeda J."/>
            <person name="Tashiro K."/>
            <person name="Fujino Y."/>
            <person name="Kuhara S."/>
            <person name="Ohshima T."/>
            <person name="Ogata S."/>
            <person name="Doi K."/>
        </authorList>
    </citation>
    <scope>NUCLEOTIDE SEQUENCE [LARGE SCALE GENOMIC DNA]</scope>
    <source>
        <strain evidence="2">ATCC14921</strain>
    </source>
</reference>